<protein>
    <recommendedName>
        <fullName evidence="2">TTF-type domain-containing protein</fullName>
    </recommendedName>
</protein>
<organism evidence="1">
    <name type="scientific">Amphimedon queenslandica</name>
    <name type="common">Sponge</name>
    <dbReference type="NCBI Taxonomy" id="400682"/>
    <lineage>
        <taxon>Eukaryota</taxon>
        <taxon>Metazoa</taxon>
        <taxon>Porifera</taxon>
        <taxon>Demospongiae</taxon>
        <taxon>Heteroscleromorpha</taxon>
        <taxon>Haplosclerida</taxon>
        <taxon>Niphatidae</taxon>
        <taxon>Amphimedon</taxon>
    </lineage>
</organism>
<dbReference type="EnsemblMetazoa" id="Aqu2.1.39003_001">
    <property type="protein sequence ID" value="Aqu2.1.39003_001"/>
    <property type="gene ID" value="Aqu2.1.39003"/>
</dbReference>
<name>A0A1X7VGB9_AMPQE</name>
<reference evidence="1" key="1">
    <citation type="submission" date="2017-05" db="UniProtKB">
        <authorList>
            <consortium name="EnsemblMetazoa"/>
        </authorList>
    </citation>
    <scope>IDENTIFICATION</scope>
</reference>
<proteinExistence type="predicted"/>
<evidence type="ECO:0000313" key="1">
    <source>
        <dbReference type="EnsemblMetazoa" id="Aqu2.1.39003_001"/>
    </source>
</evidence>
<accession>A0A1X7VGB9</accession>
<dbReference type="AlphaFoldDB" id="A0A1X7VGB9"/>
<dbReference type="InParanoid" id="A0A1X7VGB9"/>
<dbReference type="OrthoDB" id="6614843at2759"/>
<sequence>MQQEVVHHQVMNPLSRQAVQTLLETNNDHEACPTPSTQIDNIAHCVGSHLSDSDKYQIFKKHSNLEISNTFPKGKDSRSFHHQWLCQFPWLVYSSQENGPYCLPCVLFATRGYHNSDPGVLVSKPLTNVKKVLDILRNHVRKNIIYIQLLVKMIS</sequence>
<evidence type="ECO:0008006" key="2">
    <source>
        <dbReference type="Google" id="ProtNLM"/>
    </source>
</evidence>